<dbReference type="SMART" id="SM00304">
    <property type="entry name" value="HAMP"/>
    <property type="match status" value="2"/>
</dbReference>
<keyword evidence="5" id="KW-0472">Membrane</keyword>
<comment type="caution">
    <text evidence="8">The sequence shown here is derived from an EMBL/GenBank/DDBJ whole genome shotgun (WGS) entry which is preliminary data.</text>
</comment>
<keyword evidence="1" id="KW-0145">Chemotaxis</keyword>
<evidence type="ECO:0000259" key="6">
    <source>
        <dbReference type="PROSITE" id="PS50111"/>
    </source>
</evidence>
<dbReference type="SUPFAM" id="SSF58104">
    <property type="entry name" value="Methyl-accepting chemotaxis protein (MCP) signaling domain"/>
    <property type="match status" value="1"/>
</dbReference>
<keyword evidence="3" id="KW-0807">Transducer</keyword>
<accession>A0ABP3PIP2</accession>
<dbReference type="EMBL" id="BAAADD010000004">
    <property type="protein sequence ID" value="GAA0568340.1"/>
    <property type="molecule type" value="Genomic_DNA"/>
</dbReference>
<dbReference type="Gene3D" id="1.10.287.950">
    <property type="entry name" value="Methyl-accepting chemotaxis protein"/>
    <property type="match status" value="1"/>
</dbReference>
<dbReference type="PANTHER" id="PTHR43531:SF11">
    <property type="entry name" value="METHYL-ACCEPTING CHEMOTAXIS PROTEIN 3"/>
    <property type="match status" value="1"/>
</dbReference>
<feature type="compositionally biased region" description="Low complexity" evidence="4">
    <location>
        <begin position="588"/>
        <end position="619"/>
    </location>
</feature>
<dbReference type="SMART" id="SM00283">
    <property type="entry name" value="MA"/>
    <property type="match status" value="1"/>
</dbReference>
<feature type="domain" description="HAMP" evidence="7">
    <location>
        <begin position="212"/>
        <end position="265"/>
    </location>
</feature>
<feature type="transmembrane region" description="Helical" evidence="5">
    <location>
        <begin position="12"/>
        <end position="32"/>
    </location>
</feature>
<evidence type="ECO:0000313" key="9">
    <source>
        <dbReference type="Proteomes" id="UP001499951"/>
    </source>
</evidence>
<sequence length="628" mass="66575">MNFKDWTVSKKLLGAFACVLITTMALGGFAVLQLANMNSQTDVLSGHWVPAMKALSQFQYSSTRFRSYSSSYLLPGTDAEHENTLKLLKKAEVAADEALAQFTSLASSAEDRQIAAKLQETWSAYKPLREEQVALYKSGGLDKAAAYFMGPMRKSFKALTEATDTAYEYSTNGAAAAGQESENIFYSSKLFVFVAIGLAMALCAAAWYFMNRVIAMPLTNMTDAMDELARGNLQAHVPHADQQDEIGKLAGAMTTFKNQLAQAEEAKEQQTQVIVSSIGTGLDHLAKGDLTHRVTADLTGAFAKLKEDFNSAMERLQGTIKNVLGSAHQIAYNAGEISTAADDLSHRTEHQAASIEETAAALEEITATVKKTATNAKAASQSVAGTKDAAENGGRVVETAVKAMDAIAQSSKQITDIIGVIDEIAFQTNLLALNAGVEAARAGEAGKGFAVVASEVRALAQRSSEAAKQIKALINTSSEHVGDGVKYVGETGEALKRIVDQVLQINSLIGEMALAAEQQSTGIEEVNSAVNQMDQVTQQNAAMVEESTAASRNLADETKVLTDLVGFFSVGDTHLATPVARTATPRTTLKPAAKPAAKPVAKPAAKVAAAGGGRAPATRTSDDDWTEF</sequence>
<dbReference type="Pfam" id="PF00015">
    <property type="entry name" value="MCPsignal"/>
    <property type="match status" value="1"/>
</dbReference>
<reference evidence="9" key="1">
    <citation type="journal article" date="2019" name="Int. J. Syst. Evol. Microbiol.">
        <title>The Global Catalogue of Microorganisms (GCM) 10K type strain sequencing project: providing services to taxonomists for standard genome sequencing and annotation.</title>
        <authorList>
            <consortium name="The Broad Institute Genomics Platform"/>
            <consortium name="The Broad Institute Genome Sequencing Center for Infectious Disease"/>
            <person name="Wu L."/>
            <person name="Ma J."/>
        </authorList>
    </citation>
    <scope>NUCLEOTIDE SEQUENCE [LARGE SCALE GENOMIC DNA]</scope>
    <source>
        <strain evidence="9">JCM 15089</strain>
    </source>
</reference>
<comment type="similarity">
    <text evidence="2">Belongs to the methyl-accepting chemotaxis (MCP) protein family.</text>
</comment>
<dbReference type="CDD" id="cd11386">
    <property type="entry name" value="MCP_signal"/>
    <property type="match status" value="1"/>
</dbReference>
<keyword evidence="5" id="KW-0812">Transmembrane</keyword>
<evidence type="ECO:0000256" key="2">
    <source>
        <dbReference type="ARBA" id="ARBA00029447"/>
    </source>
</evidence>
<evidence type="ECO:0000256" key="5">
    <source>
        <dbReference type="SAM" id="Phobius"/>
    </source>
</evidence>
<dbReference type="InterPro" id="IPR003660">
    <property type="entry name" value="HAMP_dom"/>
</dbReference>
<dbReference type="Pfam" id="PF12729">
    <property type="entry name" value="4HB_MCP_1"/>
    <property type="match status" value="1"/>
</dbReference>
<dbReference type="RefSeq" id="WP_208393660.1">
    <property type="nucleotide sequence ID" value="NZ_BAAADD010000004.1"/>
</dbReference>
<dbReference type="PROSITE" id="PS50885">
    <property type="entry name" value="HAMP"/>
    <property type="match status" value="2"/>
</dbReference>
<name>A0ABP3PIP2_9PROT</name>
<dbReference type="Gene3D" id="6.10.340.10">
    <property type="match status" value="1"/>
</dbReference>
<evidence type="ECO:0000256" key="4">
    <source>
        <dbReference type="SAM" id="MobiDB-lite"/>
    </source>
</evidence>
<feature type="domain" description="Methyl-accepting transducer" evidence="6">
    <location>
        <begin position="326"/>
        <end position="555"/>
    </location>
</feature>
<feature type="domain" description="HAMP" evidence="7">
    <location>
        <begin position="275"/>
        <end position="321"/>
    </location>
</feature>
<evidence type="ECO:0000256" key="1">
    <source>
        <dbReference type="ARBA" id="ARBA00022500"/>
    </source>
</evidence>
<dbReference type="PANTHER" id="PTHR43531">
    <property type="entry name" value="PROTEIN ICFG"/>
    <property type="match status" value="1"/>
</dbReference>
<gene>
    <name evidence="8" type="ORF">GCM10008942_16160</name>
</gene>
<dbReference type="Proteomes" id="UP001499951">
    <property type="component" value="Unassembled WGS sequence"/>
</dbReference>
<dbReference type="SUPFAM" id="SSF158472">
    <property type="entry name" value="HAMP domain-like"/>
    <property type="match status" value="1"/>
</dbReference>
<evidence type="ECO:0000256" key="3">
    <source>
        <dbReference type="PROSITE-ProRule" id="PRU00284"/>
    </source>
</evidence>
<feature type="region of interest" description="Disordered" evidence="4">
    <location>
        <begin position="588"/>
        <end position="628"/>
    </location>
</feature>
<dbReference type="InterPro" id="IPR024478">
    <property type="entry name" value="HlyB_4HB_MCP"/>
</dbReference>
<organism evidence="8 9">
    <name type="scientific">Rhizomicrobium electricum</name>
    <dbReference type="NCBI Taxonomy" id="480070"/>
    <lineage>
        <taxon>Bacteria</taxon>
        <taxon>Pseudomonadati</taxon>
        <taxon>Pseudomonadota</taxon>
        <taxon>Alphaproteobacteria</taxon>
        <taxon>Micropepsales</taxon>
        <taxon>Micropepsaceae</taxon>
        <taxon>Rhizomicrobium</taxon>
    </lineage>
</organism>
<dbReference type="InterPro" id="IPR051310">
    <property type="entry name" value="MCP_chemotaxis"/>
</dbReference>
<evidence type="ECO:0000259" key="7">
    <source>
        <dbReference type="PROSITE" id="PS50885"/>
    </source>
</evidence>
<evidence type="ECO:0000313" key="8">
    <source>
        <dbReference type="EMBL" id="GAA0568340.1"/>
    </source>
</evidence>
<dbReference type="InterPro" id="IPR004089">
    <property type="entry name" value="MCPsignal_dom"/>
</dbReference>
<evidence type="ECO:0008006" key="10">
    <source>
        <dbReference type="Google" id="ProtNLM"/>
    </source>
</evidence>
<keyword evidence="9" id="KW-1185">Reference proteome</keyword>
<dbReference type="CDD" id="cd06225">
    <property type="entry name" value="HAMP"/>
    <property type="match status" value="1"/>
</dbReference>
<keyword evidence="5" id="KW-1133">Transmembrane helix</keyword>
<proteinExistence type="inferred from homology"/>
<dbReference type="PROSITE" id="PS50111">
    <property type="entry name" value="CHEMOTAXIS_TRANSDUC_2"/>
    <property type="match status" value="1"/>
</dbReference>
<dbReference type="Pfam" id="PF00672">
    <property type="entry name" value="HAMP"/>
    <property type="match status" value="1"/>
</dbReference>
<protein>
    <recommendedName>
        <fullName evidence="10">Methyl-accepting chemotaxis protein</fullName>
    </recommendedName>
</protein>
<feature type="transmembrane region" description="Helical" evidence="5">
    <location>
        <begin position="190"/>
        <end position="210"/>
    </location>
</feature>